<gene>
    <name evidence="9" type="primary">LOC118478317</name>
</gene>
<dbReference type="InterPro" id="IPR002172">
    <property type="entry name" value="LDrepeatLR_classA_rpt"/>
</dbReference>
<dbReference type="InterPro" id="IPR000742">
    <property type="entry name" value="EGF"/>
</dbReference>
<feature type="disulfide bond" evidence="3">
    <location>
        <begin position="2668"/>
        <end position="2683"/>
    </location>
</feature>
<feature type="domain" description="MAM" evidence="7">
    <location>
        <begin position="250"/>
        <end position="410"/>
    </location>
</feature>
<keyword evidence="1 2" id="KW-1015">Disulfide bond</keyword>
<feature type="domain" description="MAM" evidence="7">
    <location>
        <begin position="2684"/>
        <end position="2850"/>
    </location>
</feature>
<feature type="domain" description="MAM" evidence="7">
    <location>
        <begin position="1214"/>
        <end position="1374"/>
    </location>
</feature>
<feature type="domain" description="MAM" evidence="7">
    <location>
        <begin position="1044"/>
        <end position="1207"/>
    </location>
</feature>
<feature type="disulfide bond" evidence="3">
    <location>
        <begin position="1009"/>
        <end position="1021"/>
    </location>
</feature>
<dbReference type="PROSITE" id="PS01209">
    <property type="entry name" value="LDLRA_1"/>
    <property type="match status" value="7"/>
</dbReference>
<dbReference type="Gene3D" id="2.60.120.200">
    <property type="match status" value="21"/>
</dbReference>
<feature type="domain" description="MAM" evidence="7">
    <location>
        <begin position="1"/>
        <end position="59"/>
    </location>
</feature>
<sequence length="4187" mass="457122">MWIKTGSQGPLWRNAQIDYSATKYYELAFVADRNVTSTSYGQSYVAIDDVVFTDAACSTPMSTTPSDHTRTTPRTFGPTSYDCDFEQNTTCQWTQDTTDDFNWDIQKGRTNSYNTGPLADHTSGTGTYIYTESSGKSKNDTARLISRDISVPADGICLVFWYNMHGGDIGTLNVYASQGGSRGNPLWSRVGDQGQRWMLSTIHITTAILQHPASPSIKMVFEGVMESGYQGDIGLDDIEQHTGSCLEHGGLCDFEDSKICGFTNDATADFSWTRASGSTDSYGTGPKSDHTYDSAAGSYIYTEASSPRVAGDVARVIGPVHSPTTAKCAKFFYHMYGTSMGTLKVYLKSQNRLNPPVLTLSGNHKDSWLPAEFNISSSVSYQIVFEGTVNGIASDMAIDDLSISDGPCPAPGSCDFENGFCLYSNREGTDDFDWDINQDPADNFYSSRGPYADHTLGVQGHFMIAYSDKSNKGDTAQLISEALPSTNGSCLTFFVYFDTGFITSISQGSLTVLLDDDILGDSHLIHKMTVSKYSGAFVWDQKQLNITSSKPYQILFEAKTGDPLYGDIALDDITVSPGLCSGPPPRFQCSDGSGKSLPADQVCDFKADCNSGSDEAHCGSCTFEQDTCGLASVSDGSYRWKQAKDSTAPDVMERFGADHTFGNTSGHFMYVSGSSGRYDNWATLATPTLPPTYEKCQLEFYYQRTGGNLRVSVQVGSHVVELWTASIPYVTKGWTKADILIGHHHANIVVFIEGTKDFASKGSVAIDDITFVNCASPAASSSPCGANQVKCQNGVCIDEIYMCDLSDDCGDGTDESPANCSSSTQCTFESGFCGWMQDTKDQLDWTRNKGKTPSFATGPSIDHTTGLDTGYYIYVETSSPAITGQKARLLSPVIDAAQTSDGCHLTFYYHMLGATIKPLNIYTATEDGGYPNLIFTRQSSSQDFWDREILSLSSSKPFRVILEGVAGSFEGDMAIDDVSLSSGCKMLSSGSTLPTPGYAVSTISTLAPCASGSFRCNSGECISPAFVCDSKKNCADNSDELICGNCTFEAGLCGWKYASSGPYRWSMSYLQMMGVAGPRTDVNVQTSKGHYIYVRPDYGLLSSPAVIRSPPLGPIGSTCTLKFKYHIGQRAGRLNVSVGIGGNMVLVWTRPSSAISWSSVSAYIGRFAGPMPEGAQVEISFEADQTRTASNQDYAAIDDIVFEYCRAAERPPSLACSFDSNTCNWKQKNGDVFDWTRQTGSSFIFGTGPKSGHGGRGYYMYVVDDMSRKANDTADLVSLQAPATDPSGFCFSFWAYMHGYDIGTLQLKATYDYGTDDVLWSHTGTVGDRWFQQNVFVNMTKGYKLLFRATVAGSFGGGGIAIDDIATTRGKCPSLRECTFDFGFCDLVQETNDDFDWSLGSRLTASSGTGPSTDHTFGSSSGQYAYIDVSGKTQNQTAVLKTKTYHLYSACLTFWYHMYGSDIGALRVYKKLGNYSRSQIWHLEGDQGNTWNRATVKVYGRSSPLEFQFEGVVGKSYKGNIGIDDISVEYGSCPSPANCNFDNGFCGFVNVQGSDKFDWELNRGPTGSLQTGPQVDHTRGTSLGTYTFIETSRSLRLGDNAILKSDPVQFSGSTSCLEFWYNMYGAGIGNLTVYTRSSSSNVTNKKWDLGGDQGNSWKIARVALTESSPFEIMFEATYGGNYTGDIAIDDVRTFGYRCPTVYTPRPTTPQSTLASYPPTSLNCDFEEGFCLWKQSKTDDIDWYTRSGQFTQLSGPPSDHTHEDASGHYIYVRGTGQGTNIAMLESPTVAISSGGICFKFWYFMYGTTVDGLSIYAKSSYGIRELLWTRFGTRGPEWKFAQVHVQDMNGDTHVVIQGSGGSSFTSIIAVDDVSMNQGDCPHQPGCDFEDGLCNFHQLAGDDFDWTLKTSRTLSVNTGPQTDHSFLTREGHYIYTEASSRTPGQSAKIETPLLDPTTASCLVFWYSMNGAGMGTLNLLQYEDGTLEQSAQEIWSQSGPQGTRWHQATVTVSDSLHFRIIFEGIMGSNYTGDIALDDIILMPGMCPGLGTCDFEGELCTWTNSEDDDDLDWIRRRSFSTYMTYGPNLDHTQNTIYGGSMVMSRISNFAQGSTARLTSPTLSAHTDYCLNFWFYTSGQGQGSLNVTVVPMSQLAANSTLLSIPDTSTRMWKVQRVTLKALDEEFTVVLLGIIGNSRSRFIALDDISIQNGTCESLPMPAQTKNAFHCSKDNKYLTLSQVCDFVYDCSDGEEEKDCGYDCSFDSSECKWKNARFRYSQKWEIISGLNSSRGPDFDHTLGSANGNYLSSSSSGSSFQEISYNSPLLRRSAPTCELVFYLYAESTNPGHFRVKRKEGVQTVTLWTTEASLGNSWLQQVIPLGSSSATFSVIFSESTNYGYNSFSVDDIKFRNCGYPQPGDSCKGLNTFKCKNGACINPSLKCNFINDCGDGSDENSTTCASFHRCNFEVDFCNWTQEAYADNLDWSRKSQDTSKYHVFSTFQDHTISEPSGHYLSLQDSQQFAGDKAWLLSPILDQTSPGCYMIVHIHMSDEDVGNFNIYTRTAVGGFLSKVFSVPSPPGNFWKSYRIPLSSTTLFQVVLEAVLGYSSTGIYGATDAIGLDDIIFSSGCKLSMTQQLPTLIIPSSTAATIPNPCGDDRQWQCADKSKCIRLSQKCDFSYDCQDHSDEQNCGACDFETSQCGWRDMSSGEYIFSRVNSSSTDVMIKPSHDHTVGQGGTGWFLLVRDTGLGYASYSILESPIYGATEAGCEIQFYYMMEYTAGRLRVYLYPKDTNDYRSVQGAILLSSPYAFSTWNKRTIGIGSRAPGFKIIFRYEYKSAPTSYSLAIDDISFSKSCFKTQSTGSCGSGQFECSGSSECKPSGVKCDLAKDCANGFDEQKCNSYTLCDFERGTCGFVISRTLQLNWGLIKGQYQTGAVGHLARDHTYGNQTGGFMYINTRFDSGVNDTARLKSRIFFPHPNGKCEMRFFYYAQSNVTTRLNVYTETQEGGALSLKWSLPAQTGDEWKKAVVTLDDSSLFRVVIDGTPGSVSSNIGLDDFSFTPECLPATRVYSLPDARPRVSSTGSCTHASGPGFLCDGKCMPLKAMCDFHQDCTDGTDEKDCPSSCDFESGMCGWRTQATRSSYSWVRTPGNTFNYNDHKPGTANGHILYPKANTSLYSAYTALESPIFSTQNRLCSFSFWYRAERRPSMFSVGLRQRGFDTFLWPLTLDSRVSGLTNWTKASVKIPSCAADSQIIFNLKSYRHTGVPDIFLDDFAFEHCERPAIRQCKVGEFTCTDGSCIPEDQKCDLSRDCCDGSDEADGVCYPFSYSTFENGLGDWKTKISTGVEWSIRQPLISSISYSYPSSSRATHDHTTMSQFGHYLSSGSIYSSYLYNSTSSISRSMPAIDQVCEVRFWYLTAGMDSGKLSIYTETSSGLKKYRKIINAEVTGQWKKEKFSYTLNDVHQLVFESVNGKGASSSMNVDDIIFSPFCNLPASPPPTGSPTTAKPQITSPKPACPGGNFRCVTSGTCINQKNVCNFHKDCSDGSDEAVCHDLKVCSFDSNLCSWMEMQVDNLDWQQGQPSSIPESKGPRRDSAGTSGGYVYLNDKNNGNTAGQVASLTSGQFKLAAAECVLSFRYFMSGSGAGRLNLNINSAGLTTTLWTQTKSAGQWTHVNVGIGRRTSPFTLSFNRAQSSSFSGQMALDSLEFKGCGLPQSSGACSNDKFKCTSSGACVSKMLTCNLQDDCGDKSDETDASLHCDKYTSLTFETSMGGLQQVTSEQLDWQRWDSSQPLIPGLSGIDHSTSLSSGHYLFVKGQPNTGTGDSAWLVTDVFGATTPAKCEVSFFALIPSSKQSIKVGLRTHSNGGPDLHLHLTTSVAGTYWQLMMTSVISNSPFQLIFQGTPGDPDGALAIDDVVFGPGCILEKSLPLPSWPVTKAACVTGQFACTTDNKCISFSKKCDAVADCSDSADEKGCNCTNYCSNGGQCLQDSNQIRKCRCVGGFGGPRCKVPAKSSTPTPRPVTPTPAPRTNAPSSTPAPGPKFSSENPPPVSSTPTPVSRRSGQALTGGGNDDWKPAVGVVVPLVLVVIVCVSVYVYLRKTNKVPAVNWTSISARLPGSSFRRLGRRNDQSEEGGLNNPIYDYGSGGGYAMQDIEPPSLEEQKESYNAGTGVQLSNASMSLENPMYQEQGNSDA</sequence>
<feature type="domain" description="MAM" evidence="7">
    <location>
        <begin position="2046"/>
        <end position="2210"/>
    </location>
</feature>
<feature type="disulfide bond" evidence="2">
    <location>
        <begin position="3992"/>
        <end position="4001"/>
    </location>
</feature>
<comment type="caution">
    <text evidence="2">Lacks conserved residue(s) required for the propagation of feature annotation.</text>
</comment>
<evidence type="ECO:0000256" key="1">
    <source>
        <dbReference type="ARBA" id="ARBA00023157"/>
    </source>
</evidence>
<evidence type="ECO:0000256" key="2">
    <source>
        <dbReference type="PROSITE-ProRule" id="PRU00076"/>
    </source>
</evidence>
<keyword evidence="5" id="KW-0472">Membrane</keyword>
<feature type="region of interest" description="Disordered" evidence="4">
    <location>
        <begin position="3571"/>
        <end position="3595"/>
    </location>
</feature>
<feature type="disulfide bond" evidence="3">
    <location>
        <begin position="3953"/>
        <end position="3968"/>
    </location>
</feature>
<feature type="disulfide bond" evidence="3">
    <location>
        <begin position="791"/>
        <end position="809"/>
    </location>
</feature>
<feature type="region of interest" description="Disordered" evidence="4">
    <location>
        <begin position="4144"/>
        <end position="4187"/>
    </location>
</feature>
<feature type="domain" description="MAM" evidence="7">
    <location>
        <begin position="2456"/>
        <end position="2624"/>
    </location>
</feature>
<dbReference type="InterPro" id="IPR036055">
    <property type="entry name" value="LDL_receptor-like_sf"/>
</dbReference>
<feature type="domain" description="EGF-like" evidence="6">
    <location>
        <begin position="3969"/>
        <end position="4002"/>
    </location>
</feature>
<name>A0ABM1VYX7_APLCA</name>
<dbReference type="PRINTS" id="PR00261">
    <property type="entry name" value="LDLRECEPTOR"/>
</dbReference>
<feature type="disulfide bond" evidence="3">
    <location>
        <begin position="2877"/>
        <end position="2892"/>
    </location>
</feature>
<keyword evidence="5" id="KW-1133">Transmembrane helix</keyword>
<feature type="compositionally biased region" description="Low complexity" evidence="4">
    <location>
        <begin position="4021"/>
        <end position="4030"/>
    </location>
</feature>
<feature type="disulfide bond" evidence="3">
    <location>
        <begin position="784"/>
        <end position="796"/>
    </location>
</feature>
<feature type="compositionally biased region" description="Polar residues" evidence="4">
    <location>
        <begin position="4158"/>
        <end position="4187"/>
    </location>
</feature>
<feature type="transmembrane region" description="Helical" evidence="5">
    <location>
        <begin position="4070"/>
        <end position="4091"/>
    </location>
</feature>
<accession>A0ABM1VYX7</accession>
<dbReference type="PROSITE" id="PS01186">
    <property type="entry name" value="EGF_2"/>
    <property type="match status" value="1"/>
</dbReference>
<evidence type="ECO:0000313" key="8">
    <source>
        <dbReference type="Proteomes" id="UP000694888"/>
    </source>
</evidence>
<feature type="disulfide bond" evidence="3">
    <location>
        <begin position="1028"/>
        <end position="1043"/>
    </location>
</feature>
<evidence type="ECO:0000256" key="5">
    <source>
        <dbReference type="SAM" id="Phobius"/>
    </source>
</evidence>
<reference evidence="9" key="1">
    <citation type="submission" date="2025-08" db="UniProtKB">
        <authorList>
            <consortium name="RefSeq"/>
        </authorList>
    </citation>
    <scope>IDENTIFICATION</scope>
</reference>
<dbReference type="InterPro" id="IPR000998">
    <property type="entry name" value="MAM_dom"/>
</dbReference>
<feature type="disulfide bond" evidence="3">
    <location>
        <begin position="3530"/>
        <end position="3545"/>
    </location>
</feature>
<dbReference type="InterPro" id="IPR051560">
    <property type="entry name" value="MAM_domain-containing"/>
</dbReference>
<evidence type="ECO:0000259" key="6">
    <source>
        <dbReference type="PROSITE" id="PS50026"/>
    </source>
</evidence>
<dbReference type="PROSITE" id="PS00022">
    <property type="entry name" value="EGF_1"/>
    <property type="match status" value="1"/>
</dbReference>
<feature type="domain" description="MAM" evidence="7">
    <location>
        <begin position="3116"/>
        <end position="3274"/>
    </location>
</feature>
<evidence type="ECO:0000259" key="7">
    <source>
        <dbReference type="PROSITE" id="PS50060"/>
    </source>
</evidence>
<feature type="domain" description="MAM" evidence="7">
    <location>
        <begin position="824"/>
        <end position="986"/>
    </location>
</feature>
<protein>
    <submittedName>
        <fullName evidence="9">MAM and LDL-receptor class A domain-containing protein 2-like</fullName>
    </submittedName>
</protein>
<feature type="domain" description="MAM" evidence="7">
    <location>
        <begin position="81"/>
        <end position="247"/>
    </location>
</feature>
<feature type="domain" description="MAM" evidence="7">
    <location>
        <begin position="1537"/>
        <end position="1700"/>
    </location>
</feature>
<dbReference type="PROSITE" id="PS50060">
    <property type="entry name" value="MAM_2"/>
    <property type="match status" value="21"/>
</dbReference>
<feature type="disulfide bond" evidence="2">
    <location>
        <begin position="3970"/>
        <end position="3980"/>
    </location>
</feature>
<proteinExistence type="predicted"/>
<feature type="domain" description="MAM" evidence="7">
    <location>
        <begin position="619"/>
        <end position="776"/>
    </location>
</feature>
<feature type="domain" description="MAM" evidence="7">
    <location>
        <begin position="3549"/>
        <end position="3706"/>
    </location>
</feature>
<feature type="domain" description="MAM" evidence="7">
    <location>
        <begin position="1721"/>
        <end position="1880"/>
    </location>
</feature>
<dbReference type="SMART" id="SM00137">
    <property type="entry name" value="MAM"/>
    <property type="match status" value="19"/>
</dbReference>
<feature type="disulfide bond" evidence="3">
    <location>
        <begin position="603"/>
        <end position="618"/>
    </location>
</feature>
<dbReference type="GeneID" id="118478317"/>
<dbReference type="PANTHER" id="PTHR23282:SF101">
    <property type="entry name" value="MAM DOMAIN-CONTAINING PROTEIN"/>
    <property type="match status" value="1"/>
</dbReference>
<feature type="domain" description="MAM" evidence="7">
    <location>
        <begin position="412"/>
        <end position="582"/>
    </location>
</feature>
<dbReference type="RefSeq" id="XP_035827620.1">
    <property type="nucleotide sequence ID" value="XM_035971727.1"/>
</dbReference>
<feature type="domain" description="MAM" evidence="7">
    <location>
        <begin position="1376"/>
        <end position="1535"/>
    </location>
</feature>
<feature type="compositionally biased region" description="Pro residues" evidence="4">
    <location>
        <begin position="4011"/>
        <end position="4020"/>
    </location>
</feature>
<dbReference type="PRINTS" id="PR00020">
    <property type="entry name" value="MAMDOMAIN"/>
</dbReference>
<evidence type="ECO:0000256" key="3">
    <source>
        <dbReference type="PROSITE-ProRule" id="PRU00124"/>
    </source>
</evidence>
<feature type="domain" description="MAM" evidence="7">
    <location>
        <begin position="1882"/>
        <end position="2044"/>
    </location>
</feature>
<feature type="disulfide bond" evidence="3">
    <location>
        <begin position="2236"/>
        <end position="2251"/>
    </location>
</feature>
<evidence type="ECO:0000313" key="9">
    <source>
        <dbReference type="RefSeq" id="XP_035827620.1"/>
    </source>
</evidence>
<dbReference type="InterPro" id="IPR013320">
    <property type="entry name" value="ConA-like_dom_sf"/>
</dbReference>
<dbReference type="PROSITE" id="PS50026">
    <property type="entry name" value="EGF_3"/>
    <property type="match status" value="1"/>
</dbReference>
<dbReference type="Proteomes" id="UP000694888">
    <property type="component" value="Unplaced"/>
</dbReference>
<dbReference type="PROSITE" id="PS00740">
    <property type="entry name" value="MAM_1"/>
    <property type="match status" value="1"/>
</dbReference>
<feature type="disulfide bond" evidence="3">
    <location>
        <begin position="3287"/>
        <end position="3305"/>
    </location>
</feature>
<feature type="region of interest" description="Disordered" evidence="4">
    <location>
        <begin position="4003"/>
        <end position="4066"/>
    </location>
</feature>
<keyword evidence="2" id="KW-0245">EGF-like domain</keyword>
<dbReference type="InterPro" id="IPR023415">
    <property type="entry name" value="LDLR_class-A_CS"/>
</dbReference>
<feature type="disulfide bond" evidence="3">
    <location>
        <begin position="1016"/>
        <end position="1034"/>
    </location>
</feature>
<evidence type="ECO:0000256" key="4">
    <source>
        <dbReference type="SAM" id="MobiDB-lite"/>
    </source>
</evidence>
<feature type="domain" description="MAM" evidence="7">
    <location>
        <begin position="2253"/>
        <end position="2408"/>
    </location>
</feature>
<feature type="disulfide bond" evidence="3">
    <location>
        <begin position="3099"/>
        <end position="3114"/>
    </location>
</feature>
<dbReference type="Pfam" id="PF00629">
    <property type="entry name" value="MAM"/>
    <property type="match status" value="20"/>
</dbReference>
<dbReference type="Pfam" id="PF00057">
    <property type="entry name" value="Ldl_recept_a"/>
    <property type="match status" value="6"/>
</dbReference>
<feature type="domain" description="MAM" evidence="7">
    <location>
        <begin position="3756"/>
        <end position="3917"/>
    </location>
</feature>
<organism evidence="8 9">
    <name type="scientific">Aplysia californica</name>
    <name type="common">California sea hare</name>
    <dbReference type="NCBI Taxonomy" id="6500"/>
    <lineage>
        <taxon>Eukaryota</taxon>
        <taxon>Metazoa</taxon>
        <taxon>Spiralia</taxon>
        <taxon>Lophotrochozoa</taxon>
        <taxon>Mollusca</taxon>
        <taxon>Gastropoda</taxon>
        <taxon>Heterobranchia</taxon>
        <taxon>Euthyneura</taxon>
        <taxon>Tectipleura</taxon>
        <taxon>Aplysiida</taxon>
        <taxon>Aplysioidea</taxon>
        <taxon>Aplysiidae</taxon>
        <taxon>Aplysia</taxon>
    </lineage>
</organism>
<keyword evidence="5" id="KW-0812">Transmembrane</keyword>
<dbReference type="PROSITE" id="PS50068">
    <property type="entry name" value="LDLRA_2"/>
    <property type="match status" value="12"/>
</dbReference>
<dbReference type="CDD" id="cd00112">
    <property type="entry name" value="LDLa"/>
    <property type="match status" value="12"/>
</dbReference>
<keyword evidence="8" id="KW-1185">Reference proteome</keyword>
<feature type="disulfide bond" evidence="3">
    <location>
        <begin position="3280"/>
        <end position="3292"/>
    </location>
</feature>
<dbReference type="SUPFAM" id="SSF57424">
    <property type="entry name" value="LDL receptor-like module"/>
    <property type="match status" value="12"/>
</dbReference>
<feature type="domain" description="MAM" evidence="7">
    <location>
        <begin position="3320"/>
        <end position="3486"/>
    </location>
</feature>
<feature type="domain" description="MAM" evidence="7">
    <location>
        <begin position="2896"/>
        <end position="3058"/>
    </location>
</feature>
<dbReference type="PANTHER" id="PTHR23282">
    <property type="entry name" value="APICAL ENDOSOMAL GLYCOPROTEIN PRECURSOR"/>
    <property type="match status" value="1"/>
</dbReference>
<dbReference type="CDD" id="cd06263">
    <property type="entry name" value="MAM"/>
    <property type="match status" value="16"/>
</dbReference>
<dbReference type="SMART" id="SM00192">
    <property type="entry name" value="LDLa"/>
    <property type="match status" value="12"/>
</dbReference>
<feature type="compositionally biased region" description="Low complexity" evidence="4">
    <location>
        <begin position="4046"/>
        <end position="4055"/>
    </location>
</feature>
<feature type="disulfide bond" evidence="3">
    <location>
        <begin position="2423"/>
        <end position="2441"/>
    </location>
</feature>
<dbReference type="Gene3D" id="4.10.400.10">
    <property type="entry name" value="Low-density Lipoprotein Receptor"/>
    <property type="match status" value="12"/>
</dbReference>
<dbReference type="SUPFAM" id="SSF49899">
    <property type="entry name" value="Concanavalin A-like lectins/glucanases"/>
    <property type="match status" value="20"/>
</dbReference>